<proteinExistence type="predicted"/>
<feature type="transmembrane region" description="Helical" evidence="1">
    <location>
        <begin position="212"/>
        <end position="232"/>
    </location>
</feature>
<protein>
    <recommendedName>
        <fullName evidence="3">O-antigen polysaccharide polymerase Wzy</fullName>
    </recommendedName>
</protein>
<feature type="transmembrane region" description="Helical" evidence="1">
    <location>
        <begin position="262"/>
        <end position="279"/>
    </location>
</feature>
<dbReference type="AlphaFoldDB" id="A0A078MNA2"/>
<feature type="transmembrane region" description="Helical" evidence="1">
    <location>
        <begin position="30"/>
        <end position="46"/>
    </location>
</feature>
<feature type="transmembrane region" description="Helical" evidence="1">
    <location>
        <begin position="428"/>
        <end position="446"/>
    </location>
</feature>
<feature type="transmembrane region" description="Helical" evidence="1">
    <location>
        <begin position="58"/>
        <end position="76"/>
    </location>
</feature>
<keyword evidence="1" id="KW-0472">Membrane</keyword>
<feature type="transmembrane region" description="Helical" evidence="1">
    <location>
        <begin position="137"/>
        <end position="158"/>
    </location>
</feature>
<feature type="transmembrane region" description="Helical" evidence="1">
    <location>
        <begin position="394"/>
        <end position="416"/>
    </location>
</feature>
<feature type="transmembrane region" description="Helical" evidence="1">
    <location>
        <begin position="96"/>
        <end position="117"/>
    </location>
</feature>
<evidence type="ECO:0000313" key="2">
    <source>
        <dbReference type="EMBL" id="CEA06306.1"/>
    </source>
</evidence>
<dbReference type="EMBL" id="LM997413">
    <property type="protein sequence ID" value="CEA06306.1"/>
    <property type="molecule type" value="Genomic_DNA"/>
</dbReference>
<dbReference type="PATRIC" id="fig|1461581.3.peg.2649"/>
<keyword evidence="1" id="KW-1133">Transmembrane helix</keyword>
<feature type="transmembrane region" description="Helical" evidence="1">
    <location>
        <begin position="178"/>
        <end position="200"/>
    </location>
</feature>
<organism evidence="2">
    <name type="scientific">Pseudomonas saudimassiliensis</name>
    <dbReference type="NCBI Taxonomy" id="1461581"/>
    <lineage>
        <taxon>Bacteria</taxon>
        <taxon>Pseudomonadati</taxon>
        <taxon>Pseudomonadota</taxon>
        <taxon>Gammaproteobacteria</taxon>
        <taxon>Pseudomonadales</taxon>
        <taxon>Pseudomonadaceae</taxon>
        <taxon>Pseudomonas</taxon>
    </lineage>
</organism>
<dbReference type="OrthoDB" id="7068676at2"/>
<feature type="transmembrane region" description="Helical" evidence="1">
    <location>
        <begin position="7"/>
        <end position="24"/>
    </location>
</feature>
<reference evidence="2" key="1">
    <citation type="submission" date="2014-07" db="EMBL/GenBank/DDBJ databases">
        <authorList>
            <person name="Urmite Genomes Urmite Genomes"/>
        </authorList>
    </citation>
    <scope>NUCLEOTIDE SEQUENCE</scope>
    <source>
        <strain evidence="2">12M76_air</strain>
    </source>
</reference>
<name>A0A078MNA2_9PSED</name>
<feature type="transmembrane region" description="Helical" evidence="1">
    <location>
        <begin position="452"/>
        <end position="470"/>
    </location>
</feature>
<dbReference type="EMBL" id="LK391969">
    <property type="protein sequence ID" value="CEF27731.1"/>
    <property type="molecule type" value="Genomic_DNA"/>
</dbReference>
<feature type="transmembrane region" description="Helical" evidence="1">
    <location>
        <begin position="238"/>
        <end position="255"/>
    </location>
</feature>
<sequence length="480" mass="54499">MRLTYTRIIFLVLVALLGLCLMLQEEAPLYFVQVAIGTALLLVLLKESVDRGGTIFHPVPLTCIILLWAFVFSPVVSVYTDYYLALPPKLIDYEKWIWYVSWIYTVILVFLFLGVLLGSKIKSAVNDIRSPVRSRVLFYAPLFLGVTALLQIYVYASMGGLVGYMRTWTDSKESFDGLGLVFMVAEAFPIIAMFVVLILFNGKNEIERRRSILLVTVLFLGFFVLKMLFGGFRGSRSNTIWGLFWFAGVIHLYFYRLKLIHFLFGLCFLSFFMVSYSLYKTYGVESFSGEYSLEDTNRFEGAHPLLVVAQGDFARTGVHALLLHEYFDRNDYELKWGRTYITSFLSMMPLVSTPFTPDNKSTAGAELFYGQTNLQPGSSHYHNSRIYGLYGEGLFNFGPVIPLILFLCAGFLIGWLDAWARSLSKIDARRLLIPFIANASFIMLMSDFDNTIFFLVKNGLVAILFLILVTKADARAVGKN</sequence>
<gene>
    <name evidence="2" type="ORF">BN1049_02690</name>
</gene>
<evidence type="ECO:0000256" key="1">
    <source>
        <dbReference type="SAM" id="Phobius"/>
    </source>
</evidence>
<dbReference type="RefSeq" id="WP_052508808.1">
    <property type="nucleotide sequence ID" value="NZ_LK391969.1"/>
</dbReference>
<keyword evidence="1" id="KW-0812">Transmembrane</keyword>
<evidence type="ECO:0008006" key="3">
    <source>
        <dbReference type="Google" id="ProtNLM"/>
    </source>
</evidence>
<accession>A0A078MNA2</accession>